<gene>
    <name evidence="2" type="ORF">HAX54_007283</name>
</gene>
<comment type="caution">
    <text evidence="2">The sequence shown here is derived from an EMBL/GenBank/DDBJ whole genome shotgun (WGS) entry which is preliminary data.</text>
</comment>
<accession>A0ABS8TCT0</accession>
<organism evidence="2 3">
    <name type="scientific">Datura stramonium</name>
    <name type="common">Jimsonweed</name>
    <name type="synonym">Common thornapple</name>
    <dbReference type="NCBI Taxonomy" id="4076"/>
    <lineage>
        <taxon>Eukaryota</taxon>
        <taxon>Viridiplantae</taxon>
        <taxon>Streptophyta</taxon>
        <taxon>Embryophyta</taxon>
        <taxon>Tracheophyta</taxon>
        <taxon>Spermatophyta</taxon>
        <taxon>Magnoliopsida</taxon>
        <taxon>eudicotyledons</taxon>
        <taxon>Gunneridae</taxon>
        <taxon>Pentapetalae</taxon>
        <taxon>asterids</taxon>
        <taxon>lamiids</taxon>
        <taxon>Solanales</taxon>
        <taxon>Solanaceae</taxon>
        <taxon>Solanoideae</taxon>
        <taxon>Datureae</taxon>
        <taxon>Datura</taxon>
    </lineage>
</organism>
<feature type="compositionally biased region" description="Polar residues" evidence="1">
    <location>
        <begin position="33"/>
        <end position="45"/>
    </location>
</feature>
<reference evidence="2 3" key="1">
    <citation type="journal article" date="2021" name="BMC Genomics">
        <title>Datura genome reveals duplications of psychoactive alkaloid biosynthetic genes and high mutation rate following tissue culture.</title>
        <authorList>
            <person name="Rajewski A."/>
            <person name="Carter-House D."/>
            <person name="Stajich J."/>
            <person name="Litt A."/>
        </authorList>
    </citation>
    <scope>NUCLEOTIDE SEQUENCE [LARGE SCALE GENOMIC DNA]</scope>
    <source>
        <strain evidence="2">AR-01</strain>
    </source>
</reference>
<dbReference type="EMBL" id="JACEIK010001374">
    <property type="protein sequence ID" value="MCD7468795.1"/>
    <property type="molecule type" value="Genomic_DNA"/>
</dbReference>
<keyword evidence="3" id="KW-1185">Reference proteome</keyword>
<sequence length="81" mass="8870">FVKCPSSQEEIEDIGMAPITNIEGEPGTHDENNQQVHIGASNSSKTNEQVTILDMFHVRLENDQDPTSIQAQNIEGPGSSY</sequence>
<proteinExistence type="predicted"/>
<dbReference type="Proteomes" id="UP000823775">
    <property type="component" value="Unassembled WGS sequence"/>
</dbReference>
<evidence type="ECO:0000256" key="1">
    <source>
        <dbReference type="SAM" id="MobiDB-lite"/>
    </source>
</evidence>
<protein>
    <submittedName>
        <fullName evidence="2">Uncharacterized protein</fullName>
    </submittedName>
</protein>
<name>A0ABS8TCT0_DATST</name>
<feature type="region of interest" description="Disordered" evidence="1">
    <location>
        <begin position="21"/>
        <end position="45"/>
    </location>
</feature>
<evidence type="ECO:0000313" key="2">
    <source>
        <dbReference type="EMBL" id="MCD7468795.1"/>
    </source>
</evidence>
<feature type="non-terminal residue" evidence="2">
    <location>
        <position position="1"/>
    </location>
</feature>
<evidence type="ECO:0000313" key="3">
    <source>
        <dbReference type="Proteomes" id="UP000823775"/>
    </source>
</evidence>